<feature type="region of interest" description="Disordered" evidence="1">
    <location>
        <begin position="16"/>
        <end position="47"/>
    </location>
</feature>
<proteinExistence type="predicted"/>
<evidence type="ECO:0000256" key="1">
    <source>
        <dbReference type="SAM" id="MobiDB-lite"/>
    </source>
</evidence>
<sequence>MEIKISFTGLDSFAATQSKPHRAAGTPALRQHHPGDPSSQSLSLVQDGLNDKEEEIQRIRERNRAYQRRFLYVRSLPHDPMLPGFFDHVFIDKSCYRITRKNTQDVLILTAIARSRFDSDGRCTFDGKIGCFPLVKYEVAKRSNANRPAGMIEMKPINPVKEEVIRDLMIQKVLPAIRAKWPLEDASKPIFIQDNGRPHLAPNDKLLWDAAKQDGFDMRLVCQPVNSPNCNIIHGLGLFNSMQSIQYKTVEDLVADVHQDFEGYSVDHANEYLLRLHGCMKRKMKDKGVSFATEM</sequence>
<protein>
    <recommendedName>
        <fullName evidence="4">Transposase</fullName>
    </recommendedName>
</protein>
<organism evidence="2 3">
    <name type="scientific">Panicum virgatum</name>
    <name type="common">Blackwell switchgrass</name>
    <dbReference type="NCBI Taxonomy" id="38727"/>
    <lineage>
        <taxon>Eukaryota</taxon>
        <taxon>Viridiplantae</taxon>
        <taxon>Streptophyta</taxon>
        <taxon>Embryophyta</taxon>
        <taxon>Tracheophyta</taxon>
        <taxon>Spermatophyta</taxon>
        <taxon>Magnoliopsida</taxon>
        <taxon>Liliopsida</taxon>
        <taxon>Poales</taxon>
        <taxon>Poaceae</taxon>
        <taxon>PACMAD clade</taxon>
        <taxon>Panicoideae</taxon>
        <taxon>Panicodae</taxon>
        <taxon>Paniceae</taxon>
        <taxon>Panicinae</taxon>
        <taxon>Panicum</taxon>
        <taxon>Panicum sect. Hiantes</taxon>
    </lineage>
</organism>
<accession>A0A8T0P312</accession>
<evidence type="ECO:0008006" key="4">
    <source>
        <dbReference type="Google" id="ProtNLM"/>
    </source>
</evidence>
<dbReference type="AlphaFoldDB" id="A0A8T0P312"/>
<evidence type="ECO:0000313" key="3">
    <source>
        <dbReference type="Proteomes" id="UP000823388"/>
    </source>
</evidence>
<comment type="caution">
    <text evidence="2">The sequence shown here is derived from an EMBL/GenBank/DDBJ whole genome shotgun (WGS) entry which is preliminary data.</text>
</comment>
<name>A0A8T0P312_PANVG</name>
<dbReference type="Proteomes" id="UP000823388">
    <property type="component" value="Chromosome 9K"/>
</dbReference>
<dbReference type="Gene3D" id="3.30.420.10">
    <property type="entry name" value="Ribonuclease H-like superfamily/Ribonuclease H"/>
    <property type="match status" value="1"/>
</dbReference>
<reference evidence="2" key="1">
    <citation type="submission" date="2020-05" db="EMBL/GenBank/DDBJ databases">
        <title>WGS assembly of Panicum virgatum.</title>
        <authorList>
            <person name="Lovell J.T."/>
            <person name="Jenkins J."/>
            <person name="Shu S."/>
            <person name="Juenger T.E."/>
            <person name="Schmutz J."/>
        </authorList>
    </citation>
    <scope>NUCLEOTIDE SEQUENCE</scope>
    <source>
        <strain evidence="2">AP13</strain>
    </source>
</reference>
<evidence type="ECO:0000313" key="2">
    <source>
        <dbReference type="EMBL" id="KAG2553716.1"/>
    </source>
</evidence>
<dbReference type="PANTHER" id="PTHR47169:SF2">
    <property type="entry name" value="OS01G0541250 PROTEIN"/>
    <property type="match status" value="1"/>
</dbReference>
<dbReference type="GO" id="GO:0003676">
    <property type="term" value="F:nucleic acid binding"/>
    <property type="evidence" value="ECO:0007669"/>
    <property type="project" value="InterPro"/>
</dbReference>
<gene>
    <name evidence="2" type="ORF">PVAP13_9KG543278</name>
</gene>
<dbReference type="OrthoDB" id="155387at2759"/>
<dbReference type="EMBL" id="CM029053">
    <property type="protein sequence ID" value="KAG2553716.1"/>
    <property type="molecule type" value="Genomic_DNA"/>
</dbReference>
<dbReference type="PANTHER" id="PTHR47169">
    <property type="entry name" value="OS01G0541250 PROTEIN"/>
    <property type="match status" value="1"/>
</dbReference>
<keyword evidence="3" id="KW-1185">Reference proteome</keyword>
<dbReference type="InterPro" id="IPR036397">
    <property type="entry name" value="RNaseH_sf"/>
</dbReference>